<dbReference type="STRING" id="45351.A7SB15"/>
<proteinExistence type="predicted"/>
<evidence type="ECO:0000313" key="10">
    <source>
        <dbReference type="EMBL" id="EDO39080.1"/>
    </source>
</evidence>
<feature type="coiled-coil region" evidence="6">
    <location>
        <begin position="27"/>
        <end position="65"/>
    </location>
</feature>
<feature type="region of interest" description="Disordered" evidence="7">
    <location>
        <begin position="1"/>
        <end position="21"/>
    </location>
</feature>
<keyword evidence="3" id="KW-0238">DNA-binding</keyword>
<dbReference type="Proteomes" id="UP000001593">
    <property type="component" value="Unassembled WGS sequence"/>
</dbReference>
<dbReference type="InterPro" id="IPR046347">
    <property type="entry name" value="bZIP_sf"/>
</dbReference>
<evidence type="ECO:0000256" key="4">
    <source>
        <dbReference type="ARBA" id="ARBA00023163"/>
    </source>
</evidence>
<reference evidence="10 11" key="1">
    <citation type="journal article" date="2007" name="Science">
        <title>Sea anemone genome reveals ancestral eumetazoan gene repertoire and genomic organization.</title>
        <authorList>
            <person name="Putnam N.H."/>
            <person name="Srivastava M."/>
            <person name="Hellsten U."/>
            <person name="Dirks B."/>
            <person name="Chapman J."/>
            <person name="Salamov A."/>
            <person name="Terry A."/>
            <person name="Shapiro H."/>
            <person name="Lindquist E."/>
            <person name="Kapitonov V.V."/>
            <person name="Jurka J."/>
            <person name="Genikhovich G."/>
            <person name="Grigoriev I.V."/>
            <person name="Lucas S.M."/>
            <person name="Steele R.E."/>
            <person name="Finnerty J.R."/>
            <person name="Technau U."/>
            <person name="Martindale M.Q."/>
            <person name="Rokhsar D.S."/>
        </authorList>
    </citation>
    <scope>NUCLEOTIDE SEQUENCE [LARGE SCALE GENOMIC DNA]</scope>
    <source>
        <strain evidence="10">CH2 x CH6</strain>
        <strain evidence="11">CH2 X CH6</strain>
    </source>
</reference>
<gene>
    <name evidence="10" type="ORF">NEMVEDRAFT_v1g29743</name>
    <name evidence="9" type="ORF">NEMVEDRAFT_v1g8492</name>
</gene>
<dbReference type="Pfam" id="PF00170">
    <property type="entry name" value="bZIP_1"/>
    <property type="match status" value="1"/>
</dbReference>
<dbReference type="GO" id="GO:0005634">
    <property type="term" value="C:nucleus"/>
    <property type="evidence" value="ECO:0007669"/>
    <property type="project" value="UniProtKB-SubCell"/>
</dbReference>
<evidence type="ECO:0000259" key="8">
    <source>
        <dbReference type="PROSITE" id="PS50217"/>
    </source>
</evidence>
<feature type="non-terminal residue" evidence="10">
    <location>
        <position position="70"/>
    </location>
</feature>
<organism evidence="10 11">
    <name type="scientific">Nematostella vectensis</name>
    <name type="common">Starlet sea anemone</name>
    <dbReference type="NCBI Taxonomy" id="45351"/>
    <lineage>
        <taxon>Eukaryota</taxon>
        <taxon>Metazoa</taxon>
        <taxon>Cnidaria</taxon>
        <taxon>Anthozoa</taxon>
        <taxon>Hexacorallia</taxon>
        <taxon>Actiniaria</taxon>
        <taxon>Edwardsiidae</taxon>
        <taxon>Nematostella</taxon>
    </lineage>
</organism>
<name>A7SB15_NEMVE</name>
<dbReference type="InterPro" id="IPR000837">
    <property type="entry name" value="AP-1"/>
</dbReference>
<dbReference type="InterPro" id="IPR004827">
    <property type="entry name" value="bZIP"/>
</dbReference>
<dbReference type="IntAct" id="A7SB15">
    <property type="interactions" value="3"/>
</dbReference>
<evidence type="ECO:0000256" key="2">
    <source>
        <dbReference type="ARBA" id="ARBA00023015"/>
    </source>
</evidence>
<feature type="non-terminal residue" evidence="10">
    <location>
        <position position="1"/>
    </location>
</feature>
<dbReference type="InParanoid" id="A7SB15"/>
<dbReference type="SMART" id="SM00338">
    <property type="entry name" value="BRLZ"/>
    <property type="match status" value="1"/>
</dbReference>
<evidence type="ECO:0000256" key="1">
    <source>
        <dbReference type="ARBA" id="ARBA00004123"/>
    </source>
</evidence>
<dbReference type="PANTHER" id="PTHR23351">
    <property type="entry name" value="FOS TRANSCRIPTION FACTOR-RELATED"/>
    <property type="match status" value="1"/>
</dbReference>
<sequence>LTPEEETRRKVRRQRNKVAASKCRLKRREHVKNLLKASEELESANSKLESDIACLNAEKEQLERMLDAHK</sequence>
<keyword evidence="5" id="KW-0539">Nucleus</keyword>
<dbReference type="EMBL" id="DS470202">
    <property type="protein sequence ID" value="EDO29963.1"/>
    <property type="molecule type" value="Genomic_DNA"/>
</dbReference>
<dbReference type="PROSITE" id="PS50217">
    <property type="entry name" value="BZIP"/>
    <property type="match status" value="1"/>
</dbReference>
<dbReference type="Gene3D" id="1.20.5.170">
    <property type="match status" value="1"/>
</dbReference>
<dbReference type="OMA" id="NTVASHH"/>
<keyword evidence="4" id="KW-0804">Transcription</keyword>
<dbReference type="HOGENOM" id="CLU_088612_3_1_1"/>
<dbReference type="PANTHER" id="PTHR23351:SF24">
    <property type="entry name" value="ACTIVATING TRANSCRIPTION FACTOR 3-RELATED"/>
    <property type="match status" value="1"/>
</dbReference>
<dbReference type="KEGG" id="nve:5500644"/>
<accession>A7SB15</accession>
<dbReference type="GO" id="GO:0003677">
    <property type="term" value="F:DNA binding"/>
    <property type="evidence" value="ECO:0007669"/>
    <property type="project" value="UniProtKB-KW"/>
</dbReference>
<evidence type="ECO:0000256" key="6">
    <source>
        <dbReference type="SAM" id="Coils"/>
    </source>
</evidence>
<evidence type="ECO:0000256" key="3">
    <source>
        <dbReference type="ARBA" id="ARBA00023125"/>
    </source>
</evidence>
<dbReference type="PRINTS" id="PR00042">
    <property type="entry name" value="LEUZIPPRFOS"/>
</dbReference>
<keyword evidence="2" id="KW-0805">Transcription regulation</keyword>
<dbReference type="SUPFAM" id="SSF57959">
    <property type="entry name" value="Leucine zipper domain"/>
    <property type="match status" value="1"/>
</dbReference>
<dbReference type="GO" id="GO:0006357">
    <property type="term" value="P:regulation of transcription by RNA polymerase II"/>
    <property type="evidence" value="ECO:0007669"/>
    <property type="project" value="InterPro"/>
</dbReference>
<dbReference type="eggNOG" id="KOG1414">
    <property type="taxonomic scope" value="Eukaryota"/>
</dbReference>
<dbReference type="GO" id="GO:0003700">
    <property type="term" value="F:DNA-binding transcription factor activity"/>
    <property type="evidence" value="ECO:0007669"/>
    <property type="project" value="InterPro"/>
</dbReference>
<protein>
    <recommendedName>
        <fullName evidence="8">BZIP domain-containing protein</fullName>
    </recommendedName>
</protein>
<dbReference type="PROSITE" id="PS00036">
    <property type="entry name" value="BZIP_BASIC"/>
    <property type="match status" value="1"/>
</dbReference>
<keyword evidence="6" id="KW-0175">Coiled coil</keyword>
<evidence type="ECO:0000313" key="9">
    <source>
        <dbReference type="EMBL" id="EDO29963.1"/>
    </source>
</evidence>
<dbReference type="OrthoDB" id="2596881at2759"/>
<evidence type="ECO:0000256" key="5">
    <source>
        <dbReference type="ARBA" id="ARBA00023242"/>
    </source>
</evidence>
<dbReference type="FunFam" id="1.20.5.170:FF:000010">
    <property type="entry name" value="Cyclic AMP-dependent transcription factor ATF-2"/>
    <property type="match status" value="1"/>
</dbReference>
<evidence type="ECO:0000256" key="7">
    <source>
        <dbReference type="SAM" id="MobiDB-lite"/>
    </source>
</evidence>
<dbReference type="EMBL" id="DS469613">
    <property type="protein sequence ID" value="EDO39080.1"/>
    <property type="molecule type" value="Genomic_DNA"/>
</dbReference>
<feature type="domain" description="BZIP" evidence="8">
    <location>
        <begin position="6"/>
        <end position="69"/>
    </location>
</feature>
<comment type="subcellular location">
    <subcellularLocation>
        <location evidence="1">Nucleus</location>
    </subcellularLocation>
</comment>
<evidence type="ECO:0000313" key="11">
    <source>
        <dbReference type="Proteomes" id="UP000001593"/>
    </source>
</evidence>
<dbReference type="AlphaFoldDB" id="A7SB15"/>
<dbReference type="KEGG" id="nve:5510710"/>
<keyword evidence="11" id="KW-1185">Reference proteome</keyword>